<protein>
    <submittedName>
        <fullName evidence="8">Heavy metal transport/detoxification superfamily protein</fullName>
    </submittedName>
</protein>
<feature type="compositionally biased region" description="Polar residues" evidence="6">
    <location>
        <begin position="102"/>
        <end position="119"/>
    </location>
</feature>
<dbReference type="GO" id="GO:0009626">
    <property type="term" value="P:plant-type hypersensitive response"/>
    <property type="evidence" value="ECO:0007669"/>
    <property type="project" value="UniProtKB-KW"/>
</dbReference>
<accession>A0A7J0FW68</accession>
<feature type="region of interest" description="Disordered" evidence="6">
    <location>
        <begin position="218"/>
        <end position="254"/>
    </location>
</feature>
<dbReference type="EMBL" id="BJWL01000015">
    <property type="protein sequence ID" value="GFZ02943.1"/>
    <property type="molecule type" value="Genomic_DNA"/>
</dbReference>
<feature type="region of interest" description="Disordered" evidence="6">
    <location>
        <begin position="89"/>
        <end position="155"/>
    </location>
</feature>
<dbReference type="PANTHER" id="PTHR45868">
    <property type="entry name" value="HEAVY METAL-ASSOCIATED ISOPRENYLATED PLANT PROTEIN 33-RELATED"/>
    <property type="match status" value="1"/>
</dbReference>
<gene>
    <name evidence="8" type="ORF">Acr_15g0015510</name>
</gene>
<comment type="subcellular location">
    <subcellularLocation>
        <location evidence="1">Membrane</location>
        <topology evidence="1">Peripheral membrane protein</topology>
    </subcellularLocation>
</comment>
<feature type="compositionally biased region" description="Basic and acidic residues" evidence="6">
    <location>
        <begin position="89"/>
        <end position="101"/>
    </location>
</feature>
<sequence length="426" mass="45013">MSKQDLFKPQKTCALRVSIHCGGCKQKVRKLLQKIDGVNSTTIDVGQGKVIVTGNVDPAILIKKLVKSGKHAELWTSNNLNNQFHNMKIEFDDGGTKDSKSQQKGGPQSRQQMQITKVSSKGFKVPQFFKDKKKPSKDQKSVKFNLPSDDGASFDEFDDDEFDDFGFDFDPKKPTNKMVPIVGKGKHGMINGQKGGGNHGGNAKKSGSFEIPIQVKGTNVHNDGKNGNGGKKGNGGGGGGSGFGGGNNKGGNQNQGGKYGGGLIAEGKNGISGGNNGNLGGGGWGMKGGGKNEGGHIMNNMQPGVGGRNMGQMGQMGNYPMGQMGQMGNYPMGHMGNIPAVQGLPAAGAMSSGYYQGMAPGNPYSQQYMAMMMNQTRPNGNDMFRPMMYGQTQQAMGYGSPVQPPVAADNITHYFSDENANSCSIM</sequence>
<evidence type="ECO:0000313" key="8">
    <source>
        <dbReference type="EMBL" id="GFZ02943.1"/>
    </source>
</evidence>
<evidence type="ECO:0000256" key="4">
    <source>
        <dbReference type="ARBA" id="ARBA00023289"/>
    </source>
</evidence>
<feature type="compositionally biased region" description="Gly residues" evidence="6">
    <location>
        <begin position="226"/>
        <end position="254"/>
    </location>
</feature>
<evidence type="ECO:0000313" key="9">
    <source>
        <dbReference type="Proteomes" id="UP000585474"/>
    </source>
</evidence>
<comment type="caution">
    <text evidence="8">The sequence shown here is derived from an EMBL/GenBank/DDBJ whole genome shotgun (WGS) entry which is preliminary data.</text>
</comment>
<evidence type="ECO:0000256" key="6">
    <source>
        <dbReference type="SAM" id="MobiDB-lite"/>
    </source>
</evidence>
<keyword evidence="4" id="KW-0449">Lipoprotein</keyword>
<dbReference type="InterPro" id="IPR036163">
    <property type="entry name" value="HMA_dom_sf"/>
</dbReference>
<dbReference type="PROSITE" id="PS50846">
    <property type="entry name" value="HMA_2"/>
    <property type="match status" value="1"/>
</dbReference>
<name>A0A7J0FW68_9ERIC</name>
<dbReference type="Proteomes" id="UP000585474">
    <property type="component" value="Unassembled WGS sequence"/>
</dbReference>
<evidence type="ECO:0000256" key="1">
    <source>
        <dbReference type="ARBA" id="ARBA00004170"/>
    </source>
</evidence>
<keyword evidence="4" id="KW-0636">Prenylation</keyword>
<evidence type="ECO:0000259" key="7">
    <source>
        <dbReference type="PROSITE" id="PS50846"/>
    </source>
</evidence>
<keyword evidence="2" id="KW-0488">Methylation</keyword>
<proteinExistence type="inferred from homology"/>
<keyword evidence="3" id="KW-0479">Metal-binding</keyword>
<feature type="domain" description="HMA" evidence="7">
    <location>
        <begin position="10"/>
        <end position="73"/>
    </location>
</feature>
<organism evidence="8 9">
    <name type="scientific">Actinidia rufa</name>
    <dbReference type="NCBI Taxonomy" id="165716"/>
    <lineage>
        <taxon>Eukaryota</taxon>
        <taxon>Viridiplantae</taxon>
        <taxon>Streptophyta</taxon>
        <taxon>Embryophyta</taxon>
        <taxon>Tracheophyta</taxon>
        <taxon>Spermatophyta</taxon>
        <taxon>Magnoliopsida</taxon>
        <taxon>eudicotyledons</taxon>
        <taxon>Gunneridae</taxon>
        <taxon>Pentapetalae</taxon>
        <taxon>asterids</taxon>
        <taxon>Ericales</taxon>
        <taxon>Actinidiaceae</taxon>
        <taxon>Actinidia</taxon>
    </lineage>
</organism>
<dbReference type="PANTHER" id="PTHR45868:SF93">
    <property type="entry name" value="OS12G0144600 PROTEIN"/>
    <property type="match status" value="1"/>
</dbReference>
<evidence type="ECO:0000256" key="5">
    <source>
        <dbReference type="ARBA" id="ARBA00024045"/>
    </source>
</evidence>
<dbReference type="CDD" id="cd00371">
    <property type="entry name" value="HMA"/>
    <property type="match status" value="1"/>
</dbReference>
<evidence type="ECO:0000256" key="2">
    <source>
        <dbReference type="ARBA" id="ARBA00022481"/>
    </source>
</evidence>
<dbReference type="SUPFAM" id="SSF55008">
    <property type="entry name" value="HMA, heavy metal-associated domain"/>
    <property type="match status" value="1"/>
</dbReference>
<reference evidence="8 9" key="1">
    <citation type="submission" date="2019-07" db="EMBL/GenBank/DDBJ databases">
        <title>De Novo Assembly of kiwifruit Actinidia rufa.</title>
        <authorList>
            <person name="Sugita-Konishi S."/>
            <person name="Sato K."/>
            <person name="Mori E."/>
            <person name="Abe Y."/>
            <person name="Kisaki G."/>
            <person name="Hamano K."/>
            <person name="Suezawa K."/>
            <person name="Otani M."/>
            <person name="Fukuda T."/>
            <person name="Manabe T."/>
            <person name="Gomi K."/>
            <person name="Tabuchi M."/>
            <person name="Akimitsu K."/>
            <person name="Kataoka I."/>
        </authorList>
    </citation>
    <scope>NUCLEOTIDE SEQUENCE [LARGE SCALE GENOMIC DNA]</scope>
    <source>
        <strain evidence="9">cv. Fuchu</strain>
    </source>
</reference>
<keyword evidence="9" id="KW-1185">Reference proteome</keyword>
<dbReference type="InterPro" id="IPR006121">
    <property type="entry name" value="HMA_dom"/>
</dbReference>
<dbReference type="GO" id="GO:0016020">
    <property type="term" value="C:membrane"/>
    <property type="evidence" value="ECO:0007669"/>
    <property type="project" value="UniProtKB-SubCell"/>
</dbReference>
<dbReference type="FunFam" id="3.30.70.100:FF:000008">
    <property type="entry name" value="Copper transport protein ATOX1"/>
    <property type="match status" value="1"/>
</dbReference>
<dbReference type="Gene3D" id="3.30.70.100">
    <property type="match status" value="1"/>
</dbReference>
<dbReference type="Pfam" id="PF00403">
    <property type="entry name" value="HMA"/>
    <property type="match status" value="1"/>
</dbReference>
<dbReference type="AlphaFoldDB" id="A0A7J0FW68"/>
<dbReference type="GO" id="GO:0046872">
    <property type="term" value="F:metal ion binding"/>
    <property type="evidence" value="ECO:0007669"/>
    <property type="project" value="UniProtKB-KW"/>
</dbReference>
<comment type="similarity">
    <text evidence="5">Belongs to the HIPP family.</text>
</comment>
<evidence type="ECO:0000256" key="3">
    <source>
        <dbReference type="ARBA" id="ARBA00022723"/>
    </source>
</evidence>
<dbReference type="OrthoDB" id="689350at2759"/>